<comment type="caution">
    <text evidence="1">The sequence shown here is derived from an EMBL/GenBank/DDBJ whole genome shotgun (WGS) entry which is preliminary data.</text>
</comment>
<dbReference type="PANTHER" id="PTHR33973:SF4">
    <property type="entry name" value="OS07G0153300 PROTEIN"/>
    <property type="match status" value="1"/>
</dbReference>
<evidence type="ECO:0000313" key="1">
    <source>
        <dbReference type="EMBL" id="MBO1926890.1"/>
    </source>
</evidence>
<organism evidence="1 2">
    <name type="scientific">Thiomicrorhabdus marina</name>
    <dbReference type="NCBI Taxonomy" id="2818442"/>
    <lineage>
        <taxon>Bacteria</taxon>
        <taxon>Pseudomonadati</taxon>
        <taxon>Pseudomonadota</taxon>
        <taxon>Gammaproteobacteria</taxon>
        <taxon>Thiotrichales</taxon>
        <taxon>Piscirickettsiaceae</taxon>
        <taxon>Thiomicrorhabdus</taxon>
    </lineage>
</organism>
<accession>A0ABS3Q4Y1</accession>
<evidence type="ECO:0000313" key="2">
    <source>
        <dbReference type="Proteomes" id="UP000664835"/>
    </source>
</evidence>
<keyword evidence="2" id="KW-1185">Reference proteome</keyword>
<dbReference type="Proteomes" id="UP000664835">
    <property type="component" value="Unassembled WGS sequence"/>
</dbReference>
<sequence>MKSSGSAIYLGNVMHQRFFPVQYRFNYSVMSLRIDVDRIEQEVAERGLRSLSLNRFNLYSVYYRDFGARNATGWRVWLEALLSEYGVAQKPARIELVCSPRFLGIVFNPLAMWYAYNEAGELVAVVGEVSNTFGQWHHYVLGNGGQPLSQLQRTGLQAKADKVFHVSPFIDMDCEYHFRLQAPSERFQLGIYQSQNGKKMLVATQVAKAVPLQQKQLIKAALQMPFNSLKVLAMIHWWALKIWLKGGKFRSTPKALAKTKYSHTEMRLC</sequence>
<dbReference type="EMBL" id="JAGETV010000006">
    <property type="protein sequence ID" value="MBO1926890.1"/>
    <property type="molecule type" value="Genomic_DNA"/>
</dbReference>
<protein>
    <submittedName>
        <fullName evidence="1">DUF1365 domain-containing protein</fullName>
    </submittedName>
</protein>
<gene>
    <name evidence="1" type="ORF">J3998_04815</name>
</gene>
<name>A0ABS3Q4Y1_9GAMM</name>
<dbReference type="RefSeq" id="WP_208148340.1">
    <property type="nucleotide sequence ID" value="NZ_JAGETV010000006.1"/>
</dbReference>
<reference evidence="1 2" key="1">
    <citation type="submission" date="2021-03" db="EMBL/GenBank/DDBJ databases">
        <title>Thiomicrorhabdus sp.nov.,novel sulfur-oxidizing bacteria isolated from coastal sediment.</title>
        <authorList>
            <person name="Liu X."/>
        </authorList>
    </citation>
    <scope>NUCLEOTIDE SEQUENCE [LARGE SCALE GENOMIC DNA]</scope>
    <source>
        <strain evidence="1 2">6S2-11</strain>
    </source>
</reference>
<proteinExistence type="predicted"/>
<dbReference type="PANTHER" id="PTHR33973">
    <property type="entry name" value="OS07G0153300 PROTEIN"/>
    <property type="match status" value="1"/>
</dbReference>
<dbReference type="InterPro" id="IPR010775">
    <property type="entry name" value="DUF1365"/>
</dbReference>
<dbReference type="Pfam" id="PF07103">
    <property type="entry name" value="DUF1365"/>
    <property type="match status" value="1"/>
</dbReference>